<reference evidence="1" key="1">
    <citation type="submission" date="2024-12" db="EMBL/GenBank/DDBJ databases">
        <title>Comparative genomics and development of molecular markers within Purpureocillium lilacinum and among Purpureocillium species.</title>
        <authorList>
            <person name="Yeh Z.-Y."/>
            <person name="Ni N.-T."/>
            <person name="Lo P.-H."/>
            <person name="Mushyakhwo K."/>
            <person name="Lin C.-F."/>
            <person name="Nai Y.-S."/>
        </authorList>
    </citation>
    <scope>NUCLEOTIDE SEQUENCE</scope>
    <source>
        <strain evidence="1">NCHU-NPUST-175</strain>
    </source>
</reference>
<dbReference type="EMBL" id="JBGNUJ010000011">
    <property type="protein sequence ID" value="KAL3953715.1"/>
    <property type="molecule type" value="Genomic_DNA"/>
</dbReference>
<proteinExistence type="predicted"/>
<organism evidence="1 2">
    <name type="scientific">Purpureocillium lilacinum</name>
    <name type="common">Paecilomyces lilacinus</name>
    <dbReference type="NCBI Taxonomy" id="33203"/>
    <lineage>
        <taxon>Eukaryota</taxon>
        <taxon>Fungi</taxon>
        <taxon>Dikarya</taxon>
        <taxon>Ascomycota</taxon>
        <taxon>Pezizomycotina</taxon>
        <taxon>Sordariomycetes</taxon>
        <taxon>Hypocreomycetidae</taxon>
        <taxon>Hypocreales</taxon>
        <taxon>Ophiocordycipitaceae</taxon>
        <taxon>Purpureocillium</taxon>
    </lineage>
</organism>
<name>A0ACC4DBH8_PURLI</name>
<comment type="caution">
    <text evidence="1">The sequence shown here is derived from an EMBL/GenBank/DDBJ whole genome shotgun (WGS) entry which is preliminary data.</text>
</comment>
<keyword evidence="2" id="KW-1185">Reference proteome</keyword>
<evidence type="ECO:0000313" key="2">
    <source>
        <dbReference type="Proteomes" id="UP001638806"/>
    </source>
</evidence>
<sequence length="251" mass="27825">MLLIGLTGSIATGKSTVSSLLSSPPHSLPIVDADILARKVVEPGTSGYNAIVKYFGPTTPDLLRRTQKDRAVLNGIVHPAVRKEMFKSVLGCYLRGHWAVVLDIPLLFESGLDRFCGVTMVVAVSEADTQMSRLMARDAHLSREDAENRVLSQTDVRVKAKRCEARGEGKGVVLWNDGPREELAKSLEEEIAKMHKASPEWWSWALLGCPPLALVVAAWRFWQNVQISKRWEASQRAEVKGKLHPLASFFL</sequence>
<dbReference type="Proteomes" id="UP001638806">
    <property type="component" value="Unassembled WGS sequence"/>
</dbReference>
<protein>
    <submittedName>
        <fullName evidence="1">Uncharacterized protein</fullName>
    </submittedName>
</protein>
<evidence type="ECO:0000313" key="1">
    <source>
        <dbReference type="EMBL" id="KAL3953715.1"/>
    </source>
</evidence>
<accession>A0ACC4DBH8</accession>
<gene>
    <name evidence="1" type="ORF">ACCO45_011671</name>
</gene>